<dbReference type="PANTHER" id="PTHR46763:SF1">
    <property type="entry name" value="DYNEIN REGULATORY COMPLEX PROTEIN 8"/>
    <property type="match status" value="1"/>
</dbReference>
<reference evidence="2" key="1">
    <citation type="submission" date="2023-01" db="EMBL/GenBank/DDBJ databases">
        <title>Metagenome sequencing of chrysophaentin producing Chrysophaeum taylorii.</title>
        <authorList>
            <person name="Davison J."/>
            <person name="Bewley C."/>
        </authorList>
    </citation>
    <scope>NUCLEOTIDE SEQUENCE</scope>
    <source>
        <strain evidence="2">NIES-1699</strain>
    </source>
</reference>
<evidence type="ECO:0000313" key="2">
    <source>
        <dbReference type="EMBL" id="KAJ8599384.1"/>
    </source>
</evidence>
<dbReference type="InterPro" id="IPR011992">
    <property type="entry name" value="EF-hand-dom_pair"/>
</dbReference>
<dbReference type="PROSITE" id="PS50222">
    <property type="entry name" value="EF_HAND_2"/>
    <property type="match status" value="2"/>
</dbReference>
<gene>
    <name evidence="2" type="ORF">CTAYLR_007026</name>
</gene>
<comment type="caution">
    <text evidence="2">The sequence shown here is derived from an EMBL/GenBank/DDBJ whole genome shotgun (WGS) entry which is preliminary data.</text>
</comment>
<dbReference type="FunFam" id="1.10.238.10:FF:000001">
    <property type="entry name" value="Calmodulin 1"/>
    <property type="match status" value="1"/>
</dbReference>
<keyword evidence="3" id="KW-1185">Reference proteome</keyword>
<dbReference type="Pfam" id="PF13499">
    <property type="entry name" value="EF-hand_7"/>
    <property type="match status" value="1"/>
</dbReference>
<accession>A0AAD7XIH3</accession>
<dbReference type="SUPFAM" id="SSF47473">
    <property type="entry name" value="EF-hand"/>
    <property type="match status" value="1"/>
</dbReference>
<dbReference type="SMART" id="SM00054">
    <property type="entry name" value="EFh"/>
    <property type="match status" value="2"/>
</dbReference>
<organism evidence="2 3">
    <name type="scientific">Chrysophaeum taylorii</name>
    <dbReference type="NCBI Taxonomy" id="2483200"/>
    <lineage>
        <taxon>Eukaryota</taxon>
        <taxon>Sar</taxon>
        <taxon>Stramenopiles</taxon>
        <taxon>Ochrophyta</taxon>
        <taxon>Pelagophyceae</taxon>
        <taxon>Pelagomonadales</taxon>
        <taxon>Pelagomonadaceae</taxon>
        <taxon>Chrysophaeum</taxon>
    </lineage>
</organism>
<dbReference type="Gene3D" id="1.10.238.10">
    <property type="entry name" value="EF-hand"/>
    <property type="match status" value="2"/>
</dbReference>
<dbReference type="PANTHER" id="PTHR46763">
    <property type="entry name" value="DYNEIN REGULATORY COMPLEX PROTEIN 8"/>
    <property type="match status" value="1"/>
</dbReference>
<dbReference type="AlphaFoldDB" id="A0AAD7XIH3"/>
<feature type="domain" description="EF-hand" evidence="1">
    <location>
        <begin position="13"/>
        <end position="48"/>
    </location>
</feature>
<feature type="domain" description="EF-hand" evidence="1">
    <location>
        <begin position="92"/>
        <end position="127"/>
    </location>
</feature>
<proteinExistence type="predicted"/>
<dbReference type="Pfam" id="PF13405">
    <property type="entry name" value="EF-hand_6"/>
    <property type="match status" value="1"/>
</dbReference>
<dbReference type="Proteomes" id="UP001230188">
    <property type="component" value="Unassembled WGS sequence"/>
</dbReference>
<dbReference type="InterPro" id="IPR002048">
    <property type="entry name" value="EF_hand_dom"/>
</dbReference>
<name>A0AAD7XIH3_9STRA</name>
<dbReference type="GO" id="GO:0005509">
    <property type="term" value="F:calcium ion binding"/>
    <property type="evidence" value="ECO:0007669"/>
    <property type="project" value="InterPro"/>
</dbReference>
<dbReference type="EMBL" id="JAQMWT010000570">
    <property type="protein sequence ID" value="KAJ8599384.1"/>
    <property type="molecule type" value="Genomic_DNA"/>
</dbReference>
<protein>
    <recommendedName>
        <fullName evidence="1">EF-hand domain-containing protein</fullName>
    </recommendedName>
</protein>
<evidence type="ECO:0000259" key="1">
    <source>
        <dbReference type="PROSITE" id="PS50222"/>
    </source>
</evidence>
<sequence>MAAEGKDESWYVETKKKIREAFQLFDKDRKGCVIQEEVSTIMRCLGAYPTERAMVKEILPDMMEDEPSAFVKYERFEPKMLEILAEGDWEPDNEEVLLQAFRVFDGEGKGYIEASRLREALITKGTPFREKEIEAFMSVAKDLETGRIYYEDYIALLTQEAQESASSSS</sequence>
<evidence type="ECO:0000313" key="3">
    <source>
        <dbReference type="Proteomes" id="UP001230188"/>
    </source>
</evidence>